<keyword evidence="2" id="KW-1185">Reference proteome</keyword>
<comment type="caution">
    <text evidence="1">The sequence shown here is derived from an EMBL/GenBank/DDBJ whole genome shotgun (WGS) entry which is preliminary data.</text>
</comment>
<dbReference type="Proteomes" id="UP000516437">
    <property type="component" value="Chromosome 8"/>
</dbReference>
<dbReference type="AlphaFoldDB" id="A0A6A1UQ13"/>
<organism evidence="1 2">
    <name type="scientific">Morella rubra</name>
    <name type="common">Chinese bayberry</name>
    <dbReference type="NCBI Taxonomy" id="262757"/>
    <lineage>
        <taxon>Eukaryota</taxon>
        <taxon>Viridiplantae</taxon>
        <taxon>Streptophyta</taxon>
        <taxon>Embryophyta</taxon>
        <taxon>Tracheophyta</taxon>
        <taxon>Spermatophyta</taxon>
        <taxon>Magnoliopsida</taxon>
        <taxon>eudicotyledons</taxon>
        <taxon>Gunneridae</taxon>
        <taxon>Pentapetalae</taxon>
        <taxon>rosids</taxon>
        <taxon>fabids</taxon>
        <taxon>Fagales</taxon>
        <taxon>Myricaceae</taxon>
        <taxon>Morella</taxon>
    </lineage>
</organism>
<reference evidence="1 2" key="1">
    <citation type="journal article" date="2019" name="Plant Biotechnol. J.">
        <title>The red bayberry genome and genetic basis of sex determination.</title>
        <authorList>
            <person name="Jia H.M."/>
            <person name="Jia H.J."/>
            <person name="Cai Q.L."/>
            <person name="Wang Y."/>
            <person name="Zhao H.B."/>
            <person name="Yang W.F."/>
            <person name="Wang G.Y."/>
            <person name="Li Y.H."/>
            <person name="Zhan D.L."/>
            <person name="Shen Y.T."/>
            <person name="Niu Q.F."/>
            <person name="Chang L."/>
            <person name="Qiu J."/>
            <person name="Zhao L."/>
            <person name="Xie H.B."/>
            <person name="Fu W.Y."/>
            <person name="Jin J."/>
            <person name="Li X.W."/>
            <person name="Jiao Y."/>
            <person name="Zhou C.C."/>
            <person name="Tu T."/>
            <person name="Chai C.Y."/>
            <person name="Gao J.L."/>
            <person name="Fan L.J."/>
            <person name="van de Weg E."/>
            <person name="Wang J.Y."/>
            <person name="Gao Z.S."/>
        </authorList>
    </citation>
    <scope>NUCLEOTIDE SEQUENCE [LARGE SCALE GENOMIC DNA]</scope>
    <source>
        <tissue evidence="1">Leaves</tissue>
    </source>
</reference>
<evidence type="ECO:0000313" key="1">
    <source>
        <dbReference type="EMBL" id="KAB1202614.1"/>
    </source>
</evidence>
<gene>
    <name evidence="1" type="ORF">CJ030_MR8G006121</name>
</gene>
<evidence type="ECO:0000313" key="2">
    <source>
        <dbReference type="Proteomes" id="UP000516437"/>
    </source>
</evidence>
<proteinExistence type="predicted"/>
<protein>
    <submittedName>
        <fullName evidence="1">Uncharacterized protein</fullName>
    </submittedName>
</protein>
<accession>A0A6A1UQ13</accession>
<dbReference type="EMBL" id="RXIC02000026">
    <property type="protein sequence ID" value="KAB1202614.1"/>
    <property type="molecule type" value="Genomic_DNA"/>
</dbReference>
<sequence>MDKCKLIWRDQAEKNNLEPIRHDFCTEFVNNSTQAYRTKLCGGGRSINLRDEDQIGLVPLGLHEPKYKKSLYNGNAIRTNNAPTREEKMQTYHRVQGIYWRAYLSKRQRLPLKTEEHTSKRYHPR</sequence>
<name>A0A6A1UQ13_9ROSI</name>